<reference evidence="2" key="1">
    <citation type="journal article" date="2008" name="Nat. Genet.">
        <title>The Pristionchus pacificus genome provides a unique perspective on nematode lifestyle and parasitism.</title>
        <authorList>
            <person name="Dieterich C."/>
            <person name="Clifton S.W."/>
            <person name="Schuster L.N."/>
            <person name="Chinwalla A."/>
            <person name="Delehaunty K."/>
            <person name="Dinkelacker I."/>
            <person name="Fulton L."/>
            <person name="Fulton R."/>
            <person name="Godfrey J."/>
            <person name="Minx P."/>
            <person name="Mitreva M."/>
            <person name="Roeseler W."/>
            <person name="Tian H."/>
            <person name="Witte H."/>
            <person name="Yang S.P."/>
            <person name="Wilson R.K."/>
            <person name="Sommer R.J."/>
        </authorList>
    </citation>
    <scope>NUCLEOTIDE SEQUENCE [LARGE SCALE GENOMIC DNA]</scope>
    <source>
        <strain evidence="2">PS312</strain>
    </source>
</reference>
<reference evidence="1" key="2">
    <citation type="submission" date="2022-06" db="UniProtKB">
        <authorList>
            <consortium name="EnsemblMetazoa"/>
        </authorList>
    </citation>
    <scope>IDENTIFICATION</scope>
    <source>
        <strain evidence="1">PS312</strain>
    </source>
</reference>
<evidence type="ECO:0000313" key="2">
    <source>
        <dbReference type="Proteomes" id="UP000005239"/>
    </source>
</evidence>
<protein>
    <submittedName>
        <fullName evidence="1">G protein-coupled receptor</fullName>
    </submittedName>
</protein>
<dbReference type="Pfam" id="PF10318">
    <property type="entry name" value="7TM_GPCR_Srh"/>
    <property type="match status" value="1"/>
</dbReference>
<dbReference type="EnsemblMetazoa" id="PPA42497.1">
    <property type="protein sequence ID" value="PPA42497.1"/>
    <property type="gene ID" value="WBGene00280866"/>
</dbReference>
<sequence length="187" mass="20404">MQLYAVVGEYVISIAFCCLFAVVVCSHTFYTLSRLEIMSEKTRAFHRRLTKSLVLQVVVPVLTILLPESGLTFQYFIAFESPEFAPIIMKCLLVHSIAHSLTVIASSNEFARALCGKFTVYSFILTSGNGPAGGNIFREGIGIFVLRDNGSRGDIFLALAVVGPSRLVDGLNPEEDHPAAEVLTCVV</sequence>
<evidence type="ECO:0000313" key="1">
    <source>
        <dbReference type="EnsemblMetazoa" id="PPA42497.1"/>
    </source>
</evidence>
<dbReference type="InterPro" id="IPR019422">
    <property type="entry name" value="7TM_GPCR_serpentine_rcpt_Srh"/>
</dbReference>
<dbReference type="InterPro" id="IPR053220">
    <property type="entry name" value="Nematode_rcpt-like_serp_H"/>
</dbReference>
<accession>A0A8R1YZU0</accession>
<proteinExistence type="predicted"/>
<dbReference type="PANTHER" id="PTHR22941">
    <property type="entry name" value="SERPENTINE RECEPTOR"/>
    <property type="match status" value="1"/>
</dbReference>
<gene>
    <name evidence="1" type="primary">WBGene00280866</name>
</gene>
<dbReference type="AlphaFoldDB" id="A0A2A6D216"/>
<accession>A0A2A6D216</accession>
<name>A0A2A6D216_PRIPA</name>
<organism evidence="1 2">
    <name type="scientific">Pristionchus pacificus</name>
    <name type="common">Parasitic nematode worm</name>
    <dbReference type="NCBI Taxonomy" id="54126"/>
    <lineage>
        <taxon>Eukaryota</taxon>
        <taxon>Metazoa</taxon>
        <taxon>Ecdysozoa</taxon>
        <taxon>Nematoda</taxon>
        <taxon>Chromadorea</taxon>
        <taxon>Rhabditida</taxon>
        <taxon>Rhabditina</taxon>
        <taxon>Diplogasteromorpha</taxon>
        <taxon>Diplogasteroidea</taxon>
        <taxon>Neodiplogasteridae</taxon>
        <taxon>Pristionchus</taxon>
    </lineage>
</organism>
<dbReference type="PANTHER" id="PTHR22941:SF26">
    <property type="entry name" value="SERPENTINE RECEPTOR, CLASS H"/>
    <property type="match status" value="1"/>
</dbReference>
<keyword evidence="2" id="KW-1185">Reference proteome</keyword>
<dbReference type="Proteomes" id="UP000005239">
    <property type="component" value="Unassembled WGS sequence"/>
</dbReference>